<evidence type="ECO:0000313" key="6">
    <source>
        <dbReference type="EMBL" id="RRT84753.1"/>
    </source>
</evidence>
<keyword evidence="3" id="KW-0479">Metal-binding</keyword>
<evidence type="ECO:0000256" key="3">
    <source>
        <dbReference type="ARBA" id="ARBA00022723"/>
    </source>
</evidence>
<proteinExistence type="inferred from homology"/>
<comment type="similarity">
    <text evidence="2">Belongs to the carotenoid oxygenase family.</text>
</comment>
<reference evidence="6 7" key="1">
    <citation type="journal article" date="2014" name="Agronomy (Basel)">
        <title>A Draft Genome Sequence for Ensete ventricosum, the Drought-Tolerant Tree Against Hunger.</title>
        <authorList>
            <person name="Harrison J."/>
            <person name="Moore K.A."/>
            <person name="Paszkiewicz K."/>
            <person name="Jones T."/>
            <person name="Grant M."/>
            <person name="Ambacheew D."/>
            <person name="Muzemil S."/>
            <person name="Studholme D.J."/>
        </authorList>
    </citation>
    <scope>NUCLEOTIDE SEQUENCE [LARGE SCALE GENOMIC DNA]</scope>
</reference>
<accession>A0A427B8H9</accession>
<dbReference type="Pfam" id="PF03055">
    <property type="entry name" value="RPE65"/>
    <property type="match status" value="2"/>
</dbReference>
<dbReference type="GO" id="GO:0046872">
    <property type="term" value="F:metal ion binding"/>
    <property type="evidence" value="ECO:0007669"/>
    <property type="project" value="UniProtKB-KW"/>
</dbReference>
<gene>
    <name evidence="6" type="ORF">B296_00013407</name>
</gene>
<evidence type="ECO:0000256" key="2">
    <source>
        <dbReference type="ARBA" id="ARBA00006787"/>
    </source>
</evidence>
<evidence type="ECO:0000256" key="1">
    <source>
        <dbReference type="ARBA" id="ARBA00001954"/>
    </source>
</evidence>
<dbReference type="AlphaFoldDB" id="A0A427B8H9"/>
<comment type="cofactor">
    <cofactor evidence="1">
        <name>Fe(2+)</name>
        <dbReference type="ChEBI" id="CHEBI:29033"/>
    </cofactor>
</comment>
<dbReference type="Proteomes" id="UP000287651">
    <property type="component" value="Unassembled WGS sequence"/>
</dbReference>
<organism evidence="6 7">
    <name type="scientific">Ensete ventricosum</name>
    <name type="common">Abyssinian banana</name>
    <name type="synonym">Musa ensete</name>
    <dbReference type="NCBI Taxonomy" id="4639"/>
    <lineage>
        <taxon>Eukaryota</taxon>
        <taxon>Viridiplantae</taxon>
        <taxon>Streptophyta</taxon>
        <taxon>Embryophyta</taxon>
        <taxon>Tracheophyta</taxon>
        <taxon>Spermatophyta</taxon>
        <taxon>Magnoliopsida</taxon>
        <taxon>Liliopsida</taxon>
        <taxon>Zingiberales</taxon>
        <taxon>Musaceae</taxon>
        <taxon>Ensete</taxon>
    </lineage>
</organism>
<protein>
    <submittedName>
        <fullName evidence="6">Uncharacterized protein</fullName>
    </submittedName>
</protein>
<keyword evidence="4" id="KW-0560">Oxidoreductase</keyword>
<dbReference type="EMBL" id="AMZH03000237">
    <property type="protein sequence ID" value="RRT84753.1"/>
    <property type="molecule type" value="Genomic_DNA"/>
</dbReference>
<name>A0A427B8H9_ENSVE</name>
<evidence type="ECO:0000313" key="7">
    <source>
        <dbReference type="Proteomes" id="UP000287651"/>
    </source>
</evidence>
<dbReference type="PANTHER" id="PTHR10543:SF142">
    <property type="entry name" value="OS06G0162550 PROTEIN"/>
    <property type="match status" value="1"/>
</dbReference>
<keyword evidence="5" id="KW-0408">Iron</keyword>
<dbReference type="GO" id="GO:0016121">
    <property type="term" value="P:carotene catabolic process"/>
    <property type="evidence" value="ECO:0007669"/>
    <property type="project" value="TreeGrafter"/>
</dbReference>
<dbReference type="GO" id="GO:0010436">
    <property type="term" value="F:carotenoid dioxygenase activity"/>
    <property type="evidence" value="ECO:0007669"/>
    <property type="project" value="TreeGrafter"/>
</dbReference>
<dbReference type="PANTHER" id="PTHR10543">
    <property type="entry name" value="BETA-CAROTENE DIOXYGENASE"/>
    <property type="match status" value="1"/>
</dbReference>
<dbReference type="InterPro" id="IPR004294">
    <property type="entry name" value="Carotenoid_Oase"/>
</dbReference>
<evidence type="ECO:0000256" key="4">
    <source>
        <dbReference type="ARBA" id="ARBA00022964"/>
    </source>
</evidence>
<comment type="caution">
    <text evidence="6">The sequence shown here is derived from an EMBL/GenBank/DDBJ whole genome shotgun (WGS) entry which is preliminary data.</text>
</comment>
<dbReference type="GO" id="GO:0009570">
    <property type="term" value="C:chloroplast stroma"/>
    <property type="evidence" value="ECO:0007669"/>
    <property type="project" value="TreeGrafter"/>
</dbReference>
<keyword evidence="4" id="KW-0223">Dioxygenase</keyword>
<sequence length="217" mass="24219">MPASACSCCLLTGPNHLYPNQTAAVSMFGRTVYTCVEGDGMLHATYFRKDDEGNWKVSYKNKYVESETFLMEKKRNKKMFIPTADGDPTAILAAFVLNMVVVRGCRTTGSVIPGPDHTANKAEWYRRAYLQPNEESHSFDPAVDGVVFSRPYQWRLSMRTGAVKEGYLTGKEIAMDFPAINLSFTGLRNRYAYAQVVDSEASSKLGDDPQILRNLSS</sequence>
<evidence type="ECO:0000256" key="5">
    <source>
        <dbReference type="ARBA" id="ARBA00023004"/>
    </source>
</evidence>